<evidence type="ECO:0000313" key="6">
    <source>
        <dbReference type="EMBL" id="KAJ8749686.1"/>
    </source>
</evidence>
<feature type="region of interest" description="Disordered" evidence="3">
    <location>
        <begin position="421"/>
        <end position="453"/>
    </location>
</feature>
<dbReference type="SMART" id="SM00360">
    <property type="entry name" value="RRM"/>
    <property type="match status" value="1"/>
</dbReference>
<gene>
    <name evidence="6" type="ORF">K2173_010106</name>
</gene>
<evidence type="ECO:0000256" key="2">
    <source>
        <dbReference type="PROSITE-ProRule" id="PRU00176"/>
    </source>
</evidence>
<dbReference type="PROSITE" id="PS50177">
    <property type="entry name" value="NTF2_DOMAIN"/>
    <property type="match status" value="1"/>
</dbReference>
<evidence type="ECO:0000256" key="1">
    <source>
        <dbReference type="ARBA" id="ARBA00022884"/>
    </source>
</evidence>
<dbReference type="GO" id="GO:0003729">
    <property type="term" value="F:mRNA binding"/>
    <property type="evidence" value="ECO:0007669"/>
    <property type="project" value="TreeGrafter"/>
</dbReference>
<dbReference type="InterPro" id="IPR002075">
    <property type="entry name" value="NTF2_dom"/>
</dbReference>
<dbReference type="Gene3D" id="3.30.70.330">
    <property type="match status" value="1"/>
</dbReference>
<dbReference type="Proteomes" id="UP001159364">
    <property type="component" value="Linkage Group LG11"/>
</dbReference>
<proteinExistence type="predicted"/>
<keyword evidence="1 2" id="KW-0694">RNA-binding</keyword>
<dbReference type="GO" id="GO:0005829">
    <property type="term" value="C:cytosol"/>
    <property type="evidence" value="ECO:0007669"/>
    <property type="project" value="TreeGrafter"/>
</dbReference>
<evidence type="ECO:0000259" key="4">
    <source>
        <dbReference type="PROSITE" id="PS50102"/>
    </source>
</evidence>
<organism evidence="6 7">
    <name type="scientific">Erythroxylum novogranatense</name>
    <dbReference type="NCBI Taxonomy" id="1862640"/>
    <lineage>
        <taxon>Eukaryota</taxon>
        <taxon>Viridiplantae</taxon>
        <taxon>Streptophyta</taxon>
        <taxon>Embryophyta</taxon>
        <taxon>Tracheophyta</taxon>
        <taxon>Spermatophyta</taxon>
        <taxon>Magnoliopsida</taxon>
        <taxon>eudicotyledons</taxon>
        <taxon>Gunneridae</taxon>
        <taxon>Pentapetalae</taxon>
        <taxon>rosids</taxon>
        <taxon>fabids</taxon>
        <taxon>Malpighiales</taxon>
        <taxon>Erythroxylaceae</taxon>
        <taxon>Erythroxylum</taxon>
    </lineage>
</organism>
<feature type="region of interest" description="Disordered" evidence="3">
    <location>
        <begin position="143"/>
        <end position="179"/>
    </location>
</feature>
<dbReference type="PANTHER" id="PTHR10693">
    <property type="entry name" value="RAS GTPASE-ACTIVATING PROTEIN-BINDING PROTEIN"/>
    <property type="match status" value="1"/>
</dbReference>
<dbReference type="Pfam" id="PF02136">
    <property type="entry name" value="NTF2"/>
    <property type="match status" value="1"/>
</dbReference>
<accession>A0AAV8SCD8</accession>
<dbReference type="InterPro" id="IPR012677">
    <property type="entry name" value="Nucleotide-bd_a/b_plait_sf"/>
</dbReference>
<dbReference type="Gene3D" id="3.10.450.50">
    <property type="match status" value="1"/>
</dbReference>
<evidence type="ECO:0000256" key="3">
    <source>
        <dbReference type="SAM" id="MobiDB-lite"/>
    </source>
</evidence>
<feature type="region of interest" description="Disordered" evidence="3">
    <location>
        <begin position="204"/>
        <end position="230"/>
    </location>
</feature>
<dbReference type="FunFam" id="3.10.450.50:FF:000003">
    <property type="entry name" value="Nuclear transport factor 2 family protein"/>
    <property type="match status" value="1"/>
</dbReference>
<dbReference type="EMBL" id="JAIWQS010000011">
    <property type="protein sequence ID" value="KAJ8749686.1"/>
    <property type="molecule type" value="Genomic_DNA"/>
</dbReference>
<dbReference type="InterPro" id="IPR039539">
    <property type="entry name" value="Ras_GTPase_bind_prot"/>
</dbReference>
<dbReference type="InterPro" id="IPR032710">
    <property type="entry name" value="NTF2-like_dom_sf"/>
</dbReference>
<sequence>MAMQTASDPGSPTAQVVGNAFVEQYYHILHTSPELVYRFYQDSSVLSRPDANGVMTSVATMQGINEKILSLNFKDYKAEIKTADAQKSFKEGVTVLVTGCLTGKDNLRRKFVQSFFLAPQDNGYFVLNDVFRYVEDGEQFDNHQDSVVDNIPTVPVIPNPETSHVPDPSAPDPATSVSKEDKIVAEDANSAVGSDKQLIHEKEAVAESQSHSNGNGVPVVLESTSSTQEDAPKKSYASIVKVAKGSSVTTKVYIPTSTTKLAPKNTENQAVSAIIPLTEPEAAVLSGNESPETSSITEEVEGHSIYIGNLPFNMTDSELETEFRTFGPIKEGGIQVRYNKQQGYCFGFVEFLSLRSMQDAIQASPMIIGGRQAVIEMKRTTTQAASGRGRFYGRPGYQNESFRGRGNYGAGRGFIRAEFGNRGEFSGRGRSSSGRGRGRGGRSGGAKQNAVST</sequence>
<dbReference type="CDD" id="cd00780">
    <property type="entry name" value="NTF2"/>
    <property type="match status" value="1"/>
</dbReference>
<protein>
    <submittedName>
        <fullName evidence="6">Uncharacterized protein</fullName>
    </submittedName>
</protein>
<feature type="domain" description="NTF2" evidence="5">
    <location>
        <begin position="17"/>
        <end position="133"/>
    </location>
</feature>
<dbReference type="PANTHER" id="PTHR10693:SF52">
    <property type="entry name" value="RAS GTPASE-ACTIVATING BINDING-LIKE PROTEIN"/>
    <property type="match status" value="1"/>
</dbReference>
<evidence type="ECO:0000259" key="5">
    <source>
        <dbReference type="PROSITE" id="PS50177"/>
    </source>
</evidence>
<dbReference type="SUPFAM" id="SSF54928">
    <property type="entry name" value="RNA-binding domain, RBD"/>
    <property type="match status" value="1"/>
</dbReference>
<dbReference type="Pfam" id="PF00076">
    <property type="entry name" value="RRM_1"/>
    <property type="match status" value="1"/>
</dbReference>
<dbReference type="InterPro" id="IPR000504">
    <property type="entry name" value="RRM_dom"/>
</dbReference>
<evidence type="ECO:0000313" key="7">
    <source>
        <dbReference type="Proteomes" id="UP001159364"/>
    </source>
</evidence>
<dbReference type="AlphaFoldDB" id="A0AAV8SCD8"/>
<dbReference type="SUPFAM" id="SSF54427">
    <property type="entry name" value="NTF2-like"/>
    <property type="match status" value="1"/>
</dbReference>
<dbReference type="InterPro" id="IPR035979">
    <property type="entry name" value="RBD_domain_sf"/>
</dbReference>
<dbReference type="CDD" id="cd00590">
    <property type="entry name" value="RRM_SF"/>
    <property type="match status" value="1"/>
</dbReference>
<comment type="caution">
    <text evidence="6">The sequence shown here is derived from an EMBL/GenBank/DDBJ whole genome shotgun (WGS) entry which is preliminary data.</text>
</comment>
<dbReference type="GO" id="GO:1990904">
    <property type="term" value="C:ribonucleoprotein complex"/>
    <property type="evidence" value="ECO:0007669"/>
    <property type="project" value="TreeGrafter"/>
</dbReference>
<dbReference type="PROSITE" id="PS50102">
    <property type="entry name" value="RRM"/>
    <property type="match status" value="1"/>
</dbReference>
<keyword evidence="7" id="KW-1185">Reference proteome</keyword>
<reference evidence="6 7" key="1">
    <citation type="submission" date="2021-09" db="EMBL/GenBank/DDBJ databases">
        <title>Genomic insights and catalytic innovation underlie evolution of tropane alkaloids biosynthesis.</title>
        <authorList>
            <person name="Wang Y.-J."/>
            <person name="Tian T."/>
            <person name="Huang J.-P."/>
            <person name="Huang S.-X."/>
        </authorList>
    </citation>
    <scope>NUCLEOTIDE SEQUENCE [LARGE SCALE GENOMIC DNA]</scope>
    <source>
        <strain evidence="6">KIB-2018</strain>
        <tissue evidence="6">Leaf</tissue>
    </source>
</reference>
<feature type="domain" description="RRM" evidence="4">
    <location>
        <begin position="303"/>
        <end position="380"/>
    </location>
</feature>
<name>A0AAV8SCD8_9ROSI</name>
<dbReference type="InterPro" id="IPR018222">
    <property type="entry name" value="Nuclear_transport_factor_2_euk"/>
</dbReference>